<evidence type="ECO:0000313" key="2">
    <source>
        <dbReference type="EMBL" id="RVX03164.1"/>
    </source>
</evidence>
<organism evidence="2 3">
    <name type="scientific">Vitis vinifera</name>
    <name type="common">Grape</name>
    <dbReference type="NCBI Taxonomy" id="29760"/>
    <lineage>
        <taxon>Eukaryota</taxon>
        <taxon>Viridiplantae</taxon>
        <taxon>Streptophyta</taxon>
        <taxon>Embryophyta</taxon>
        <taxon>Tracheophyta</taxon>
        <taxon>Spermatophyta</taxon>
        <taxon>Magnoliopsida</taxon>
        <taxon>eudicotyledons</taxon>
        <taxon>Gunneridae</taxon>
        <taxon>Pentapetalae</taxon>
        <taxon>rosids</taxon>
        <taxon>Vitales</taxon>
        <taxon>Vitaceae</taxon>
        <taxon>Viteae</taxon>
        <taxon>Vitis</taxon>
    </lineage>
</organism>
<feature type="region of interest" description="Disordered" evidence="1">
    <location>
        <begin position="34"/>
        <end position="54"/>
    </location>
</feature>
<sequence>MKSYRITVSISHDPCSLATELVLCNLLEVEPNTAHSVSSNAARDSPYASTKSNSLSLPSYRGLILLMLLELSAGCTNTDMAGDIDSRKSTFGYLITFSRETMS</sequence>
<name>A0A438J2J0_VITVI</name>
<comment type="caution">
    <text evidence="2">The sequence shown here is derived from an EMBL/GenBank/DDBJ whole genome shotgun (WGS) entry which is preliminary data.</text>
</comment>
<proteinExistence type="predicted"/>
<dbReference type="EMBL" id="QGNW01000067">
    <property type="protein sequence ID" value="RVX03164.1"/>
    <property type="molecule type" value="Genomic_DNA"/>
</dbReference>
<gene>
    <name evidence="2" type="ORF">CK203_016738</name>
</gene>
<evidence type="ECO:0000313" key="3">
    <source>
        <dbReference type="Proteomes" id="UP000288805"/>
    </source>
</evidence>
<dbReference type="AlphaFoldDB" id="A0A438J2J0"/>
<protein>
    <submittedName>
        <fullName evidence="2">Uncharacterized protein</fullName>
    </submittedName>
</protein>
<dbReference type="Proteomes" id="UP000288805">
    <property type="component" value="Unassembled WGS sequence"/>
</dbReference>
<accession>A0A438J2J0</accession>
<reference evidence="2 3" key="1">
    <citation type="journal article" date="2018" name="PLoS Genet.">
        <title>Population sequencing reveals clonal diversity and ancestral inbreeding in the grapevine cultivar Chardonnay.</title>
        <authorList>
            <person name="Roach M.J."/>
            <person name="Johnson D.L."/>
            <person name="Bohlmann J."/>
            <person name="van Vuuren H.J."/>
            <person name="Jones S.J."/>
            <person name="Pretorius I.S."/>
            <person name="Schmidt S.A."/>
            <person name="Borneman A.R."/>
        </authorList>
    </citation>
    <scope>NUCLEOTIDE SEQUENCE [LARGE SCALE GENOMIC DNA]</scope>
    <source>
        <strain evidence="3">cv. Chardonnay</strain>
        <tissue evidence="2">Leaf</tissue>
    </source>
</reference>
<evidence type="ECO:0000256" key="1">
    <source>
        <dbReference type="SAM" id="MobiDB-lite"/>
    </source>
</evidence>